<gene>
    <name evidence="10" type="ORF">CERZMDRAFT_23816</name>
</gene>
<dbReference type="OrthoDB" id="3646551at2759"/>
<keyword evidence="3" id="KW-0285">Flavoprotein</keyword>
<accession>A0A6A6F332</accession>
<feature type="domain" description="Xylanolytic transcriptional activator regulatory" evidence="9">
    <location>
        <begin position="630"/>
        <end position="702"/>
    </location>
</feature>
<dbReference type="GO" id="GO:0006351">
    <property type="term" value="P:DNA-templated transcription"/>
    <property type="evidence" value="ECO:0007669"/>
    <property type="project" value="InterPro"/>
</dbReference>
<dbReference type="Gene3D" id="1.20.140.10">
    <property type="entry name" value="Butyryl-CoA Dehydrogenase, subunit A, domain 3"/>
    <property type="match status" value="1"/>
</dbReference>
<keyword evidence="7" id="KW-0539">Nucleus</keyword>
<dbReference type="Pfam" id="PF02771">
    <property type="entry name" value="Acyl-CoA_dh_N"/>
    <property type="match status" value="1"/>
</dbReference>
<evidence type="ECO:0000256" key="3">
    <source>
        <dbReference type="ARBA" id="ARBA00022630"/>
    </source>
</evidence>
<dbReference type="Proteomes" id="UP000799539">
    <property type="component" value="Unassembled WGS sequence"/>
</dbReference>
<dbReference type="GO" id="GO:0033539">
    <property type="term" value="P:fatty acid beta-oxidation using acyl-CoA dehydrogenase"/>
    <property type="evidence" value="ECO:0007669"/>
    <property type="project" value="TreeGrafter"/>
</dbReference>
<dbReference type="PANTHER" id="PTHR48083:SF17">
    <property type="entry name" value="ACYL-COA DEHYDROGENASE (AFU_ORTHOLOGUE AFUA_2G16630)-RELATED"/>
    <property type="match status" value="1"/>
</dbReference>
<dbReference type="GO" id="GO:0003995">
    <property type="term" value="F:acyl-CoA dehydrogenase activity"/>
    <property type="evidence" value="ECO:0007669"/>
    <property type="project" value="InterPro"/>
</dbReference>
<evidence type="ECO:0000313" key="10">
    <source>
        <dbReference type="EMBL" id="KAF2207630.1"/>
    </source>
</evidence>
<dbReference type="CDD" id="cd12148">
    <property type="entry name" value="fungal_TF_MHR"/>
    <property type="match status" value="1"/>
</dbReference>
<feature type="compositionally biased region" description="Low complexity" evidence="8">
    <location>
        <begin position="469"/>
        <end position="478"/>
    </location>
</feature>
<dbReference type="PROSITE" id="PS00072">
    <property type="entry name" value="ACYL_COA_DH_1"/>
    <property type="match status" value="1"/>
</dbReference>
<dbReference type="Pfam" id="PF04082">
    <property type="entry name" value="Fungal_trans"/>
    <property type="match status" value="1"/>
</dbReference>
<evidence type="ECO:0000256" key="6">
    <source>
        <dbReference type="ARBA" id="ARBA00023002"/>
    </source>
</evidence>
<dbReference type="Pfam" id="PF02770">
    <property type="entry name" value="Acyl-CoA_dh_M"/>
    <property type="match status" value="1"/>
</dbReference>
<dbReference type="EMBL" id="ML992702">
    <property type="protein sequence ID" value="KAF2207630.1"/>
    <property type="molecule type" value="Genomic_DNA"/>
</dbReference>
<dbReference type="InterPro" id="IPR046373">
    <property type="entry name" value="Acyl-CoA_Oxase/DH_mid-dom_sf"/>
</dbReference>
<keyword evidence="6" id="KW-0560">Oxidoreductase</keyword>
<dbReference type="InterPro" id="IPR006089">
    <property type="entry name" value="Acyl-CoA_DH_CS"/>
</dbReference>
<dbReference type="Pfam" id="PF00441">
    <property type="entry name" value="Acyl-CoA_dh_1"/>
    <property type="match status" value="1"/>
</dbReference>
<feature type="non-terminal residue" evidence="10">
    <location>
        <position position="986"/>
    </location>
</feature>
<dbReference type="Gene3D" id="2.40.110.10">
    <property type="entry name" value="Butyryl-CoA Dehydrogenase, subunit A, domain 2"/>
    <property type="match status" value="1"/>
</dbReference>
<dbReference type="SUPFAM" id="SSF56645">
    <property type="entry name" value="Acyl-CoA dehydrogenase NM domain-like"/>
    <property type="match status" value="1"/>
</dbReference>
<evidence type="ECO:0000256" key="7">
    <source>
        <dbReference type="ARBA" id="ARBA00023242"/>
    </source>
</evidence>
<dbReference type="Pfam" id="PF00172">
    <property type="entry name" value="Zn_clus"/>
    <property type="match status" value="1"/>
</dbReference>
<dbReference type="InterPro" id="IPR036864">
    <property type="entry name" value="Zn2-C6_fun-type_DNA-bd_sf"/>
</dbReference>
<dbReference type="Gene3D" id="4.10.240.10">
    <property type="entry name" value="Zn(2)-C6 fungal-type DNA-binding domain"/>
    <property type="match status" value="1"/>
</dbReference>
<dbReference type="GO" id="GO:0003677">
    <property type="term" value="F:DNA binding"/>
    <property type="evidence" value="ECO:0007669"/>
    <property type="project" value="InterPro"/>
</dbReference>
<dbReference type="CDD" id="cd00067">
    <property type="entry name" value="GAL4"/>
    <property type="match status" value="1"/>
</dbReference>
<dbReference type="InterPro" id="IPR007219">
    <property type="entry name" value="XnlR_reg_dom"/>
</dbReference>
<comment type="cofactor">
    <cofactor evidence="1">
        <name>FAD</name>
        <dbReference type="ChEBI" id="CHEBI:57692"/>
    </cofactor>
</comment>
<dbReference type="InterPro" id="IPR001138">
    <property type="entry name" value="Zn2Cys6_DnaBD"/>
</dbReference>
<evidence type="ECO:0000256" key="1">
    <source>
        <dbReference type="ARBA" id="ARBA00001974"/>
    </source>
</evidence>
<keyword evidence="4" id="KW-0479">Metal-binding</keyword>
<keyword evidence="5" id="KW-0274">FAD</keyword>
<proteinExistence type="inferred from homology"/>
<comment type="similarity">
    <text evidence="2">Belongs to the acyl-CoA dehydrogenase family.</text>
</comment>
<dbReference type="GO" id="GO:0008270">
    <property type="term" value="F:zinc ion binding"/>
    <property type="evidence" value="ECO:0007669"/>
    <property type="project" value="InterPro"/>
</dbReference>
<dbReference type="InterPro" id="IPR009075">
    <property type="entry name" value="AcylCo_DH/oxidase_C"/>
</dbReference>
<dbReference type="GO" id="GO:0000981">
    <property type="term" value="F:DNA-binding transcription factor activity, RNA polymerase II-specific"/>
    <property type="evidence" value="ECO:0007669"/>
    <property type="project" value="InterPro"/>
</dbReference>
<evidence type="ECO:0000256" key="8">
    <source>
        <dbReference type="SAM" id="MobiDB-lite"/>
    </source>
</evidence>
<dbReference type="InterPro" id="IPR009100">
    <property type="entry name" value="AcylCoA_DH/oxidase_NM_dom_sf"/>
</dbReference>
<evidence type="ECO:0000259" key="9">
    <source>
        <dbReference type="SMART" id="SM00906"/>
    </source>
</evidence>
<name>A0A6A6F332_9PEZI</name>
<protein>
    <recommendedName>
        <fullName evidence="9">Xylanolytic transcriptional activator regulatory domain-containing protein</fullName>
    </recommendedName>
</protein>
<organism evidence="10 11">
    <name type="scientific">Cercospora zeae-maydis SCOH1-5</name>
    <dbReference type="NCBI Taxonomy" id="717836"/>
    <lineage>
        <taxon>Eukaryota</taxon>
        <taxon>Fungi</taxon>
        <taxon>Dikarya</taxon>
        <taxon>Ascomycota</taxon>
        <taxon>Pezizomycotina</taxon>
        <taxon>Dothideomycetes</taxon>
        <taxon>Dothideomycetidae</taxon>
        <taxon>Mycosphaerellales</taxon>
        <taxon>Mycosphaerellaceae</taxon>
        <taxon>Cercospora</taxon>
    </lineage>
</organism>
<evidence type="ECO:0000256" key="5">
    <source>
        <dbReference type="ARBA" id="ARBA00022827"/>
    </source>
</evidence>
<evidence type="ECO:0000313" key="11">
    <source>
        <dbReference type="Proteomes" id="UP000799539"/>
    </source>
</evidence>
<dbReference type="Gene3D" id="1.10.540.10">
    <property type="entry name" value="Acyl-CoA dehydrogenase/oxidase, N-terminal domain"/>
    <property type="match status" value="1"/>
</dbReference>
<dbReference type="InterPro" id="IPR006091">
    <property type="entry name" value="Acyl-CoA_Oxase/DH_mid-dom"/>
</dbReference>
<dbReference type="GO" id="GO:0050660">
    <property type="term" value="F:flavin adenine dinucleotide binding"/>
    <property type="evidence" value="ECO:0007669"/>
    <property type="project" value="InterPro"/>
</dbReference>
<dbReference type="GO" id="GO:0005737">
    <property type="term" value="C:cytoplasm"/>
    <property type="evidence" value="ECO:0007669"/>
    <property type="project" value="TreeGrafter"/>
</dbReference>
<dbReference type="PANTHER" id="PTHR48083">
    <property type="entry name" value="MEDIUM-CHAIN SPECIFIC ACYL-COA DEHYDROGENASE, MITOCHONDRIAL-RELATED"/>
    <property type="match status" value="1"/>
</dbReference>
<dbReference type="FunFam" id="2.40.110.10:FF:000002">
    <property type="entry name" value="Acyl-CoA dehydrogenase fadE12"/>
    <property type="match status" value="1"/>
</dbReference>
<evidence type="ECO:0000256" key="2">
    <source>
        <dbReference type="ARBA" id="ARBA00009347"/>
    </source>
</evidence>
<dbReference type="InterPro" id="IPR050741">
    <property type="entry name" value="Acyl-CoA_dehydrogenase"/>
</dbReference>
<dbReference type="AlphaFoldDB" id="A0A6A6F332"/>
<reference evidence="10" key="1">
    <citation type="journal article" date="2020" name="Stud. Mycol.">
        <title>101 Dothideomycetes genomes: a test case for predicting lifestyles and emergence of pathogens.</title>
        <authorList>
            <person name="Haridas S."/>
            <person name="Albert R."/>
            <person name="Binder M."/>
            <person name="Bloem J."/>
            <person name="Labutti K."/>
            <person name="Salamov A."/>
            <person name="Andreopoulos B."/>
            <person name="Baker S."/>
            <person name="Barry K."/>
            <person name="Bills G."/>
            <person name="Bluhm B."/>
            <person name="Cannon C."/>
            <person name="Castanera R."/>
            <person name="Culley D."/>
            <person name="Daum C."/>
            <person name="Ezra D."/>
            <person name="Gonzalez J."/>
            <person name="Henrissat B."/>
            <person name="Kuo A."/>
            <person name="Liang C."/>
            <person name="Lipzen A."/>
            <person name="Lutzoni F."/>
            <person name="Magnuson J."/>
            <person name="Mondo S."/>
            <person name="Nolan M."/>
            <person name="Ohm R."/>
            <person name="Pangilinan J."/>
            <person name="Park H.-J."/>
            <person name="Ramirez L."/>
            <person name="Alfaro M."/>
            <person name="Sun H."/>
            <person name="Tritt A."/>
            <person name="Yoshinaga Y."/>
            <person name="Zwiers L.-H."/>
            <person name="Turgeon B."/>
            <person name="Goodwin S."/>
            <person name="Spatafora J."/>
            <person name="Crous P."/>
            <person name="Grigoriev I."/>
        </authorList>
    </citation>
    <scope>NUCLEOTIDE SEQUENCE</scope>
    <source>
        <strain evidence="10">SCOH1-5</strain>
    </source>
</reference>
<dbReference type="InterPro" id="IPR036250">
    <property type="entry name" value="AcylCo_DH-like_C"/>
</dbReference>
<dbReference type="SMART" id="SM00906">
    <property type="entry name" value="Fungal_trans"/>
    <property type="match status" value="1"/>
</dbReference>
<dbReference type="InterPro" id="IPR037069">
    <property type="entry name" value="AcylCoA_DH/ox_N_sf"/>
</dbReference>
<sequence>MSKSVSVPYAEPLWLNRGTSPYYNDTHRQLQQEVRQYVDTHLLPFAEQWESAGEVPRQVIAEHSRLGYQAAAVYPLAKAQLNGQRLPGNVDPERWDAFHDLVVIDEIARIGYLGVIWALTCGNSIGAPPLVVYGSEEQKRKYLPSVLNGSSRFCLAVTEPDAGSDVAGITTTAERRGDKYIVNGAKKWITNGMFADYCTAAVRTGGAGKDGVSALIIPLNAPGVTRKKISNSGVYSSASTYIEFDEVEVPAENLLGPENGGFGIIMSNFNHERLWLGATSLRLARCCIEDAYRYAAVRETFGKRLLENQMIRSKFSASGRKVESAHALMEQLVYLNSEALRRGGDAHLGGQFANFKVLAAQTLEFVTREAQQTMGGLGYSRGGRGGRVEQISRDVRVMVVGGGSEEILADLAVVQEVRSLSKLRKKTRCPGERPACAFCVRLGQTCRYADSASANPFHPQPPAVHVTRSPSSSAAVVSLPPPPASTFSHLRPSPHPCATSGPSTSENADTPRFKQPPSPHVISKLTDVYFSNCHNQPYCFFHEANMRRRLQDGEVPEPLLLAFAASAARYSRDDYFQPDALVAVESYARDAWAMLKCQVLDSDSCGDLAAVQATTLLAIIDFTAGQHRQGWVKIGLAIRLMQDLKLNTEPDPDAPNWQQEEYRRVFWSVYLLDRFFACGNARPVSILDSDCTVRLPCHEEAFRLGSRVSDTPTLAILLAPWQAKLDSLRLLDSFAIMILMTSLLGRTVRYEALDDSPTVPCWVMGSEFADIASLLMSFESTHELGAQDLSQHVNALFGTYEGFDRQRVGHFVWARALYHLCGAILYRPSHIYKHRRRWQGTFPLSFARDALDRCQRHTAHLTDILRTVQSTGCCARGSSLGYVASCAASMHKIFLHSSDDFVALKAADGVDTCLKFLQQSPVTWPNYHLMSQTVTEFNVEAGLARRLLDPILPATVEIEKQQLERLRMVLDYAWLSDASRMNTIAA</sequence>
<keyword evidence="11" id="KW-1185">Reference proteome</keyword>
<dbReference type="InterPro" id="IPR013786">
    <property type="entry name" value="AcylCoA_DH/ox_N"/>
</dbReference>
<dbReference type="SUPFAM" id="SSF47203">
    <property type="entry name" value="Acyl-CoA dehydrogenase C-terminal domain-like"/>
    <property type="match status" value="1"/>
</dbReference>
<evidence type="ECO:0000256" key="4">
    <source>
        <dbReference type="ARBA" id="ARBA00022723"/>
    </source>
</evidence>
<feature type="region of interest" description="Disordered" evidence="8">
    <location>
        <begin position="459"/>
        <end position="517"/>
    </location>
</feature>